<dbReference type="GO" id="GO:0003899">
    <property type="term" value="F:DNA-directed RNA polymerase activity"/>
    <property type="evidence" value="ECO:0007669"/>
    <property type="project" value="InterPro"/>
</dbReference>
<organism evidence="4">
    <name type="scientific">viral metagenome</name>
    <dbReference type="NCBI Taxonomy" id="1070528"/>
    <lineage>
        <taxon>unclassified sequences</taxon>
        <taxon>metagenomes</taxon>
        <taxon>organismal metagenomes</taxon>
    </lineage>
</organism>
<dbReference type="Gene3D" id="3.90.940.10">
    <property type="match status" value="1"/>
</dbReference>
<accession>A0A6C0KUF0</accession>
<dbReference type="InterPro" id="IPR006110">
    <property type="entry name" value="Pol_omega/Rpo6/RPB6"/>
</dbReference>
<dbReference type="GO" id="GO:0005736">
    <property type="term" value="C:RNA polymerase I complex"/>
    <property type="evidence" value="ECO:0007669"/>
    <property type="project" value="TreeGrafter"/>
</dbReference>
<dbReference type="AlphaFoldDB" id="A0A6C0KUF0"/>
<keyword evidence="2" id="KW-0804">Transcription</keyword>
<dbReference type="GO" id="GO:0006360">
    <property type="term" value="P:transcription by RNA polymerase I"/>
    <property type="evidence" value="ECO:0007669"/>
    <property type="project" value="TreeGrafter"/>
</dbReference>
<dbReference type="GO" id="GO:0005666">
    <property type="term" value="C:RNA polymerase III complex"/>
    <property type="evidence" value="ECO:0007669"/>
    <property type="project" value="TreeGrafter"/>
</dbReference>
<evidence type="ECO:0000313" key="4">
    <source>
        <dbReference type="EMBL" id="QHU21612.1"/>
    </source>
</evidence>
<sequence>MSDFEDTTSIYDNSDSESETSEISETSEPELETETETETETNDIEKNTKTTTDKTEDDESSSSDDEDDIKLQEDEEDKDDESEENSDSDSDLDNEDEDEDDDYDLEEEEEEEKPKKGKKGETKKTTITTIDQTGGDDSDDEYDDVYLQKFNEEINKNYISDNHPECVNVNFDEIIASSKVIRDSKNNIVDDLHKTLPYLTKYEKARILGQRAKQINSGMTAFVKVPENIIDGYLIAEMELAQKRIPFIIKRPVPGGGCEYWRVSDLELIDF</sequence>
<evidence type="ECO:0000256" key="2">
    <source>
        <dbReference type="ARBA" id="ARBA00023163"/>
    </source>
</evidence>
<protein>
    <submittedName>
        <fullName evidence="4">Uncharacterized protein</fullName>
    </submittedName>
</protein>
<dbReference type="PANTHER" id="PTHR47227:SF5">
    <property type="entry name" value="DNA-DIRECTED RNA POLYMERASES I, II, AND III SUBUNIT RPABC2"/>
    <property type="match status" value="1"/>
</dbReference>
<dbReference type="GO" id="GO:0003677">
    <property type="term" value="F:DNA binding"/>
    <property type="evidence" value="ECO:0007669"/>
    <property type="project" value="InterPro"/>
</dbReference>
<feature type="compositionally biased region" description="Basic and acidic residues" evidence="3">
    <location>
        <begin position="43"/>
        <end position="54"/>
    </location>
</feature>
<dbReference type="GO" id="GO:0005665">
    <property type="term" value="C:RNA polymerase II, core complex"/>
    <property type="evidence" value="ECO:0007669"/>
    <property type="project" value="TreeGrafter"/>
</dbReference>
<dbReference type="InterPro" id="IPR036161">
    <property type="entry name" value="RPB6/omega-like_sf"/>
</dbReference>
<dbReference type="GO" id="GO:0006366">
    <property type="term" value="P:transcription by RNA polymerase II"/>
    <property type="evidence" value="ECO:0007669"/>
    <property type="project" value="TreeGrafter"/>
</dbReference>
<reference evidence="4" key="1">
    <citation type="journal article" date="2020" name="Nature">
        <title>Giant virus diversity and host interactions through global metagenomics.</title>
        <authorList>
            <person name="Schulz F."/>
            <person name="Roux S."/>
            <person name="Paez-Espino D."/>
            <person name="Jungbluth S."/>
            <person name="Walsh D.A."/>
            <person name="Denef V.J."/>
            <person name="McMahon K.D."/>
            <person name="Konstantinidis K.T."/>
            <person name="Eloe-Fadrosh E.A."/>
            <person name="Kyrpides N.C."/>
            <person name="Woyke T."/>
        </authorList>
    </citation>
    <scope>NUCLEOTIDE SEQUENCE</scope>
    <source>
        <strain evidence="4">GVMAG-S-3300013094-109</strain>
    </source>
</reference>
<name>A0A6C0KUF0_9ZZZZ</name>
<keyword evidence="1" id="KW-0240">DNA-directed RNA polymerase</keyword>
<dbReference type="PROSITE" id="PS01111">
    <property type="entry name" value="RNA_POL_K_14KD"/>
    <property type="match status" value="1"/>
</dbReference>
<dbReference type="SUPFAM" id="SSF63562">
    <property type="entry name" value="RPB6/omega subunit-like"/>
    <property type="match status" value="1"/>
</dbReference>
<proteinExistence type="predicted"/>
<evidence type="ECO:0000256" key="1">
    <source>
        <dbReference type="ARBA" id="ARBA00022478"/>
    </source>
</evidence>
<evidence type="ECO:0000256" key="3">
    <source>
        <dbReference type="SAM" id="MobiDB-lite"/>
    </source>
</evidence>
<feature type="compositionally biased region" description="Acidic residues" evidence="3">
    <location>
        <begin position="14"/>
        <end position="42"/>
    </location>
</feature>
<dbReference type="InterPro" id="IPR020708">
    <property type="entry name" value="DNA-dir_RNA_polK_14-18kDa_CS"/>
</dbReference>
<dbReference type="GO" id="GO:0042797">
    <property type="term" value="P:tRNA transcription by RNA polymerase III"/>
    <property type="evidence" value="ECO:0007669"/>
    <property type="project" value="TreeGrafter"/>
</dbReference>
<feature type="compositionally biased region" description="Acidic residues" evidence="3">
    <location>
        <begin position="55"/>
        <end position="111"/>
    </location>
</feature>
<feature type="region of interest" description="Disordered" evidence="3">
    <location>
        <begin position="1"/>
        <end position="123"/>
    </location>
</feature>
<dbReference type="PANTHER" id="PTHR47227">
    <property type="entry name" value="DNA-DIRECTED RNA POLYMERASE SUBUNIT K"/>
    <property type="match status" value="1"/>
</dbReference>
<dbReference type="EMBL" id="MN740990">
    <property type="protein sequence ID" value="QHU21612.1"/>
    <property type="molecule type" value="Genomic_DNA"/>
</dbReference>
<dbReference type="Pfam" id="PF01192">
    <property type="entry name" value="RNA_pol_Rpb6"/>
    <property type="match status" value="1"/>
</dbReference>